<dbReference type="PANTHER" id="PTHR47804:SF3">
    <property type="entry name" value="PROTEIN BRE4"/>
    <property type="match status" value="1"/>
</dbReference>
<dbReference type="InterPro" id="IPR052430">
    <property type="entry name" value="IVT-Associated"/>
</dbReference>
<feature type="region of interest" description="Disordered" evidence="5">
    <location>
        <begin position="635"/>
        <end position="659"/>
    </location>
</feature>
<dbReference type="VEuPathDB" id="FungiDB:PSHT_15993"/>
<feature type="compositionally biased region" description="Low complexity" evidence="5">
    <location>
        <begin position="371"/>
        <end position="383"/>
    </location>
</feature>
<feature type="transmembrane region" description="Helical" evidence="6">
    <location>
        <begin position="1881"/>
        <end position="1897"/>
    </location>
</feature>
<feature type="transmembrane region" description="Helical" evidence="6">
    <location>
        <begin position="1842"/>
        <end position="1861"/>
    </location>
</feature>
<feature type="transmembrane region" description="Helical" evidence="6">
    <location>
        <begin position="72"/>
        <end position="93"/>
    </location>
</feature>
<proteinExistence type="predicted"/>
<name>A0A2S4UKT7_9BASI</name>
<feature type="transmembrane region" description="Helical" evidence="6">
    <location>
        <begin position="728"/>
        <end position="748"/>
    </location>
</feature>
<comment type="subcellular location">
    <subcellularLocation>
        <location evidence="1">Membrane</location>
        <topology evidence="1">Multi-pass membrane protein</topology>
    </subcellularLocation>
</comment>
<evidence type="ECO:0000256" key="2">
    <source>
        <dbReference type="ARBA" id="ARBA00022692"/>
    </source>
</evidence>
<evidence type="ECO:0000256" key="4">
    <source>
        <dbReference type="ARBA" id="ARBA00023136"/>
    </source>
</evidence>
<evidence type="ECO:0000259" key="7">
    <source>
        <dbReference type="Pfam" id="PF10337"/>
    </source>
</evidence>
<organism evidence="8 9">
    <name type="scientific">Puccinia striiformis</name>
    <dbReference type="NCBI Taxonomy" id="27350"/>
    <lineage>
        <taxon>Eukaryota</taxon>
        <taxon>Fungi</taxon>
        <taxon>Dikarya</taxon>
        <taxon>Basidiomycota</taxon>
        <taxon>Pucciniomycotina</taxon>
        <taxon>Pucciniomycetes</taxon>
        <taxon>Pucciniales</taxon>
        <taxon>Pucciniaceae</taxon>
        <taxon>Puccinia</taxon>
    </lineage>
</organism>
<keyword evidence="3 6" id="KW-1133">Transmembrane helix</keyword>
<dbReference type="Proteomes" id="UP000239156">
    <property type="component" value="Unassembled WGS sequence"/>
</dbReference>
<keyword evidence="9" id="KW-1185">Reference proteome</keyword>
<dbReference type="EMBL" id="PKSL01000243">
    <property type="protein sequence ID" value="POV97923.1"/>
    <property type="molecule type" value="Genomic_DNA"/>
</dbReference>
<feature type="compositionally biased region" description="Polar residues" evidence="5">
    <location>
        <begin position="1589"/>
        <end position="1607"/>
    </location>
</feature>
<evidence type="ECO:0000256" key="3">
    <source>
        <dbReference type="ARBA" id="ARBA00022989"/>
    </source>
</evidence>
<dbReference type="InterPro" id="IPR018823">
    <property type="entry name" value="ArAE_2_N"/>
</dbReference>
<feature type="non-terminal residue" evidence="8">
    <location>
        <position position="1"/>
    </location>
</feature>
<feature type="transmembrane region" description="Helical" evidence="6">
    <location>
        <begin position="1078"/>
        <end position="1096"/>
    </location>
</feature>
<sequence length="2100" mass="235586">QPPTTPASPHHHRILNHPVITSIRCIFFIDQCGPQSHHLYEISPSKLSGYPSLTPFDNSNNLEIPSLYLKRLLPFPTTGTAAVLITIIGFPGWSVDASLIAVFSSMLGAAIGGFNFFILAKLAPYPVAQAVVFFPMVYILGLLKTKSPLHLVFALICVSMSWNGIYTSTSSPLRQFSPNLLKSFLESFAWGGAIVVFVNIFIFPHSSEAELRTTLVHSIDHIRTFAFLIKKTYWCTITEEEAKVRDNLVQLIRADFRILQVKLDRTFFGITYSKWSGDDYKKMIQITKSMQQSLISTHSNLNNITQSSGKIFIDQVMANGPVNDELLRKYVYVGLTEVQKELALGSESAPFVQKEMELLKEISIERLSRNRSPPSAKQPSPQARPEDLPSDRSPNAQEAATQLREMQDQIALEISAESPGSTHVPDQTHTGDLESSFQMFIRRASLTSLPNLMNMTQSAQVNISIRQHWNNLQMLQNEVIGKIYQSGSVYHPQEPLLVNSINYPIKHEVLNDEPCNIDEKRDSDIITAALKRSSLLQPIFPPTDALSRRTSHERSTATKTSELTTDSSLNEYNDDELQRSLLRTFSHSFTMGKFLEDLIELREYVLCAQGDGNPRKKKLHTTFWSPLKAHLGFPPAADQRRTGSNQNSQSSSDSNLDEEMTMPEALETLKGKQYVPAKISLLERVLSVEKFLRSPNSICAFKVACAVTTLAVLYWCDSTRPFAQKYNLNSCIITIFVAITPTLGQSWLSFTLQISGQGMGLLYGMMTGISALSQPEYTLRFTPSPLTSLAIAIGIVTFFQLFVLRNPARRTLRKAMAKLMKANTAYTVIFQAYVSSTIPIDPSHRPSPRAIQRVQKELMKREIQIQEDITALMPLMMFARVEPAFGRPFNAVEYLKIARANQLILDRNRDARIAIGTTPLPRRIMSEFVAKLAPYRRPTLARIKTSLYLCTSTLQSKFPLPETYNAAGNQEFGQEILHDALVLACRLATTPEGLQLVKSKELTRYWLYLSSINSGFAQLECIQESALSSSSSFPLSSLLCFVSMGLGKSSPLRSITLQTAWASIPNALRQLKQSRNTIPVLKGSLSYLLFFILFFLKPFQRLLPFPTTGTAAVLITIIGFPGWSVDASLIAVFSSMLGAAVGGFNFFILAKLAPYPVAQAVVFFPIVYILGLLKTKSPMYLIFSLICVSMSWNGVYTSTSSPIRQFSPDLLKSFLQSFAWGGAIVVLVNMLIFPHTSEAELRTTLVHSIGHIRTFAYLIKKTYWCTITDEESKVRDNLVQLIRADFNILQAKLDRTFFGITYSKWSGDDYKKMIQITKSMQQSLISTQSNLNNITQSQAKIFIDQVMANGPVSDELLRKYVYVGLTEVQKELALGSESAPFVLKEMELLKDISIERLSRSQPPLSARQLSPQARPEDLTSDILNAQEAATQLRDMQNQIALEISAESPGSRDVPDQTFTIDIESYHPDVYSQSVSDFAPLAYQSTPASLVKITQSTRVNISIRQHWNNLQMLQNEVIGKIYQSGTVYHPQEPLLVDSINYPIKRDVLVEEHCHNDAKRNSDIITATLARSSLLRPILSLPDALSRDTSHQLSPETKTPELRTNSSLNEHNDDELQRSLLRTFSHSFTMGKFLEDLIELREYVLCAQGDGNPRQKNLHTAFWLPLKARLGFLAAADQRHTESNKTPQSSHDSNLDKEMTMPEALETLKGHKYVPAEISSMERFLWVEKFLRSPNSICAFKVACAVSTLAVLYWCDSTRPFAQKYNLNACIITIFVAITPTLGQSWLSFTLQISGQGMGLLYGMIALSIFKDVGGYHYNPYGIIVAMTLFAIPMNYVLYTNPQLLVMSLLAMYSAAGLVYPLYLNQNIPFDSPPLRMGKSLTSLAIAIGIVTFFQLFVLRNPARRTLRKAMAKLMKANTAYTVILQAYVSSTIPIDPSHRPSPTAIQRVHRDLMKREMQIQDDITALMPLLMFARVEPAFGRPFNTVEYRKIVRRVQANQLILDRNRDARIAIGTTPLPRSIMTEFTAKLAPYRRPTSARIKTSLYLCTSTLQSKFPLPETYNAAENQIFGQEILHDALVLACRLAATPEGLQLVKSKEITR</sequence>
<dbReference type="VEuPathDB" id="FungiDB:PSTT_14742"/>
<evidence type="ECO:0000256" key="5">
    <source>
        <dbReference type="SAM" id="MobiDB-lite"/>
    </source>
</evidence>
<keyword evidence="2 6" id="KW-0812">Transmembrane</keyword>
<evidence type="ECO:0000313" key="8">
    <source>
        <dbReference type="EMBL" id="POV97923.1"/>
    </source>
</evidence>
<comment type="caution">
    <text evidence="8">The sequence shown here is derived from an EMBL/GenBank/DDBJ whole genome shotgun (WGS) entry which is preliminary data.</text>
</comment>
<feature type="transmembrane region" description="Helical" evidence="6">
    <location>
        <begin position="187"/>
        <end position="204"/>
    </location>
</feature>
<feature type="transmembrane region" description="Helical" evidence="6">
    <location>
        <begin position="1763"/>
        <end position="1780"/>
    </location>
</feature>
<evidence type="ECO:0000313" key="9">
    <source>
        <dbReference type="Proteomes" id="UP000239156"/>
    </source>
</evidence>
<feature type="compositionally biased region" description="Low complexity" evidence="5">
    <location>
        <begin position="644"/>
        <end position="654"/>
    </location>
</feature>
<feature type="transmembrane region" description="Helical" evidence="6">
    <location>
        <begin position="99"/>
        <end position="118"/>
    </location>
</feature>
<dbReference type="Pfam" id="PF10337">
    <property type="entry name" value="ArAE_2_N"/>
    <property type="match status" value="2"/>
</dbReference>
<accession>A0A2S4UKT7</accession>
<feature type="transmembrane region" description="Helical" evidence="6">
    <location>
        <begin position="125"/>
        <end position="143"/>
    </location>
</feature>
<keyword evidence="4 6" id="KW-0472">Membrane</keyword>
<reference evidence="8" key="1">
    <citation type="submission" date="2017-12" db="EMBL/GenBank/DDBJ databases">
        <title>Gene loss provides genomic basis for host adaptation in cereal stripe rust fungi.</title>
        <authorList>
            <person name="Xia C."/>
        </authorList>
    </citation>
    <scope>NUCLEOTIDE SEQUENCE [LARGE SCALE GENOMIC DNA]</scope>
    <source>
        <strain evidence="8">93-210</strain>
    </source>
</reference>
<feature type="non-terminal residue" evidence="8">
    <location>
        <position position="2100"/>
    </location>
</feature>
<evidence type="ECO:0000256" key="6">
    <source>
        <dbReference type="SAM" id="Phobius"/>
    </source>
</evidence>
<protein>
    <recommendedName>
        <fullName evidence="7">Putative ER transporter 6TM N-terminal domain-containing protein</fullName>
    </recommendedName>
</protein>
<feature type="region of interest" description="Disordered" evidence="5">
    <location>
        <begin position="365"/>
        <end position="400"/>
    </location>
</feature>
<feature type="transmembrane region" description="Helical" evidence="6">
    <location>
        <begin position="149"/>
        <end position="166"/>
    </location>
</feature>
<gene>
    <name evidence="8" type="ORF">PSTT_14742</name>
</gene>
<feature type="compositionally biased region" description="Basic and acidic residues" evidence="5">
    <location>
        <begin position="546"/>
        <end position="556"/>
    </location>
</feature>
<feature type="region of interest" description="Disordered" evidence="5">
    <location>
        <begin position="542"/>
        <end position="571"/>
    </location>
</feature>
<feature type="transmembrane region" description="Helical" evidence="6">
    <location>
        <begin position="1217"/>
        <end position="1233"/>
    </location>
</feature>
<feature type="transmembrane region" description="Helical" evidence="6">
    <location>
        <begin position="786"/>
        <end position="804"/>
    </location>
</feature>
<dbReference type="GO" id="GO:0016020">
    <property type="term" value="C:membrane"/>
    <property type="evidence" value="ECO:0007669"/>
    <property type="project" value="UniProtKB-SubCell"/>
</dbReference>
<feature type="region of interest" description="Disordered" evidence="5">
    <location>
        <begin position="1676"/>
        <end position="1695"/>
    </location>
</feature>
<feature type="transmembrane region" description="Helical" evidence="6">
    <location>
        <begin position="1814"/>
        <end position="1835"/>
    </location>
</feature>
<feature type="transmembrane region" description="Helical" evidence="6">
    <location>
        <begin position="1127"/>
        <end position="1149"/>
    </location>
</feature>
<feature type="compositionally biased region" description="Polar residues" evidence="5">
    <location>
        <begin position="557"/>
        <end position="571"/>
    </location>
</feature>
<feature type="transmembrane region" description="Helical" evidence="6">
    <location>
        <begin position="1155"/>
        <end position="1173"/>
    </location>
</feature>
<evidence type="ECO:0000256" key="1">
    <source>
        <dbReference type="ARBA" id="ARBA00004141"/>
    </source>
</evidence>
<feature type="domain" description="Putative ER transporter 6TM N-terminal" evidence="7">
    <location>
        <begin position="1161"/>
        <end position="1378"/>
    </location>
</feature>
<dbReference type="PANTHER" id="PTHR47804">
    <property type="entry name" value="60S RIBOSOMAL PROTEIN L19"/>
    <property type="match status" value="1"/>
</dbReference>
<feature type="transmembrane region" description="Helical" evidence="6">
    <location>
        <begin position="1102"/>
        <end position="1120"/>
    </location>
</feature>
<feature type="domain" description="Putative ER transporter 6TM N-terminal" evidence="7">
    <location>
        <begin position="130"/>
        <end position="362"/>
    </location>
</feature>
<feature type="region of interest" description="Disordered" evidence="5">
    <location>
        <begin position="1584"/>
        <end position="1609"/>
    </location>
</feature>
<feature type="transmembrane region" description="Helical" evidence="6">
    <location>
        <begin position="1180"/>
        <end position="1197"/>
    </location>
</feature>